<name>A0ABW2HEY0_9MICO</name>
<dbReference type="Gene3D" id="3.40.50.880">
    <property type="match status" value="1"/>
</dbReference>
<dbReference type="SUPFAM" id="SSF52317">
    <property type="entry name" value="Class I glutamine amidotransferase-like"/>
    <property type="match status" value="1"/>
</dbReference>
<protein>
    <submittedName>
        <fullName evidence="1">Uncharacterized protein</fullName>
    </submittedName>
</protein>
<keyword evidence="2" id="KW-1185">Reference proteome</keyword>
<organism evidence="1 2">
    <name type="scientific">Microbacterium fluvii</name>
    <dbReference type="NCBI Taxonomy" id="415215"/>
    <lineage>
        <taxon>Bacteria</taxon>
        <taxon>Bacillati</taxon>
        <taxon>Actinomycetota</taxon>
        <taxon>Actinomycetes</taxon>
        <taxon>Micrococcales</taxon>
        <taxon>Microbacteriaceae</taxon>
        <taxon>Microbacterium</taxon>
    </lineage>
</organism>
<evidence type="ECO:0000313" key="2">
    <source>
        <dbReference type="Proteomes" id="UP001596507"/>
    </source>
</evidence>
<dbReference type="RefSeq" id="WP_262874580.1">
    <property type="nucleotide sequence ID" value="NZ_BAABKW010000001.1"/>
</dbReference>
<dbReference type="EMBL" id="JBHTBE010000003">
    <property type="protein sequence ID" value="MFC7269651.1"/>
    <property type="molecule type" value="Genomic_DNA"/>
</dbReference>
<proteinExistence type="predicted"/>
<accession>A0ABW2HEY0</accession>
<reference evidence="2" key="1">
    <citation type="journal article" date="2019" name="Int. J. Syst. Evol. Microbiol.">
        <title>The Global Catalogue of Microorganisms (GCM) 10K type strain sequencing project: providing services to taxonomists for standard genome sequencing and annotation.</title>
        <authorList>
            <consortium name="The Broad Institute Genomics Platform"/>
            <consortium name="The Broad Institute Genome Sequencing Center for Infectious Disease"/>
            <person name="Wu L."/>
            <person name="Ma J."/>
        </authorList>
    </citation>
    <scope>NUCLEOTIDE SEQUENCE [LARGE SCALE GENOMIC DNA]</scope>
    <source>
        <strain evidence="2">CGMCC 1.15772</strain>
    </source>
</reference>
<gene>
    <name evidence="1" type="ORF">ACFQRL_11815</name>
</gene>
<sequence>MTRVLIVLTASDVIRLDDGTEHPTGFWAEEFVTAHRGLTAAGFDVAIATPGGRPAPADPASITAEGVGDAAKAADYAGYLDEIADAVAHPAAIEDVEIAALTPDRLTA</sequence>
<dbReference type="InterPro" id="IPR029062">
    <property type="entry name" value="Class_I_gatase-like"/>
</dbReference>
<evidence type="ECO:0000313" key="1">
    <source>
        <dbReference type="EMBL" id="MFC7269651.1"/>
    </source>
</evidence>
<dbReference type="Proteomes" id="UP001596507">
    <property type="component" value="Unassembled WGS sequence"/>
</dbReference>
<comment type="caution">
    <text evidence="1">The sequence shown here is derived from an EMBL/GenBank/DDBJ whole genome shotgun (WGS) entry which is preliminary data.</text>
</comment>